<dbReference type="SUPFAM" id="SSF52799">
    <property type="entry name" value="(Phosphotyrosine protein) phosphatases II"/>
    <property type="match status" value="1"/>
</dbReference>
<dbReference type="GO" id="GO:0004725">
    <property type="term" value="F:protein tyrosine phosphatase activity"/>
    <property type="evidence" value="ECO:0007669"/>
    <property type="project" value="InterPro"/>
</dbReference>
<reference evidence="2 3" key="1">
    <citation type="submission" date="2013-12" db="EMBL/GenBank/DDBJ databases">
        <title>Draft genome of the parsitic nematode Ancylostoma duodenale.</title>
        <authorList>
            <person name="Mitreva M."/>
        </authorList>
    </citation>
    <scope>NUCLEOTIDE SEQUENCE [LARGE SCALE GENOMIC DNA]</scope>
    <source>
        <strain evidence="2 3">Zhejiang</strain>
    </source>
</reference>
<gene>
    <name evidence="2" type="ORF">ANCDUO_26281</name>
</gene>
<evidence type="ECO:0000313" key="2">
    <source>
        <dbReference type="EMBL" id="KIH43708.1"/>
    </source>
</evidence>
<dbReference type="InterPro" id="IPR000242">
    <property type="entry name" value="PTP_cat"/>
</dbReference>
<dbReference type="InterPro" id="IPR029021">
    <property type="entry name" value="Prot-tyrosine_phosphatase-like"/>
</dbReference>
<protein>
    <recommendedName>
        <fullName evidence="1">Tyrosine-protein phosphatase domain-containing protein</fullName>
    </recommendedName>
</protein>
<keyword evidence="3" id="KW-1185">Reference proteome</keyword>
<dbReference type="Gene3D" id="3.90.190.10">
    <property type="entry name" value="Protein tyrosine phosphatase superfamily"/>
    <property type="match status" value="1"/>
</dbReference>
<evidence type="ECO:0000313" key="3">
    <source>
        <dbReference type="Proteomes" id="UP000054047"/>
    </source>
</evidence>
<dbReference type="Pfam" id="PF00102">
    <property type="entry name" value="Y_phosphatase"/>
    <property type="match status" value="1"/>
</dbReference>
<dbReference type="AlphaFoldDB" id="A0A0C2BIU0"/>
<dbReference type="PANTHER" id="PTHR46163">
    <property type="entry name" value="TYROSINE-PROTEIN PHOSPHATASE-RELATED"/>
    <property type="match status" value="1"/>
</dbReference>
<organism evidence="2 3">
    <name type="scientific">Ancylostoma duodenale</name>
    <dbReference type="NCBI Taxonomy" id="51022"/>
    <lineage>
        <taxon>Eukaryota</taxon>
        <taxon>Metazoa</taxon>
        <taxon>Ecdysozoa</taxon>
        <taxon>Nematoda</taxon>
        <taxon>Chromadorea</taxon>
        <taxon>Rhabditida</taxon>
        <taxon>Rhabditina</taxon>
        <taxon>Rhabditomorpha</taxon>
        <taxon>Strongyloidea</taxon>
        <taxon>Ancylostomatidae</taxon>
        <taxon>Ancylostomatinae</taxon>
        <taxon>Ancylostoma</taxon>
    </lineage>
</organism>
<sequence length="156" mass="17733">MAPLCYWKVKAAFRDAELTRAFDQVSEAEPVSIESWSYLMPPANTAVKMQLRRQIRPFVENALRKGPLGLAADFRQMKRKDDPLPMSEFIAQEPNGKNRYKDIGCLDNNRVVLSIGPCSYIHANYVSTPNNPKRFICTQLKRKLIQSAGTPTDNML</sequence>
<dbReference type="InterPro" id="IPR052782">
    <property type="entry name" value="Oocyte-zygote_transition_reg"/>
</dbReference>
<proteinExistence type="predicted"/>
<feature type="domain" description="Tyrosine-protein phosphatase" evidence="1">
    <location>
        <begin position="96"/>
        <end position="140"/>
    </location>
</feature>
<dbReference type="EMBL" id="KN783492">
    <property type="protein sequence ID" value="KIH43708.1"/>
    <property type="molecule type" value="Genomic_DNA"/>
</dbReference>
<evidence type="ECO:0000259" key="1">
    <source>
        <dbReference type="Pfam" id="PF00102"/>
    </source>
</evidence>
<accession>A0A0C2BIU0</accession>
<dbReference type="PANTHER" id="PTHR46163:SF5">
    <property type="entry name" value="TYROSINE-PROTEIN PHOSPHATASE"/>
    <property type="match status" value="1"/>
</dbReference>
<dbReference type="OrthoDB" id="10253954at2759"/>
<dbReference type="Proteomes" id="UP000054047">
    <property type="component" value="Unassembled WGS sequence"/>
</dbReference>
<name>A0A0C2BIU0_9BILA</name>